<dbReference type="AlphaFoldDB" id="A0A2K1QFA6"/>
<dbReference type="Proteomes" id="UP000236345">
    <property type="component" value="Unassembled WGS sequence"/>
</dbReference>
<dbReference type="InterPro" id="IPR014030">
    <property type="entry name" value="Ketoacyl_synth_N"/>
</dbReference>
<dbReference type="InterPro" id="IPR020841">
    <property type="entry name" value="PKS_Beta-ketoAc_synthase_dom"/>
</dbReference>
<dbReference type="InterPro" id="IPR016039">
    <property type="entry name" value="Thiolase-like"/>
</dbReference>
<proteinExistence type="inferred from homology"/>
<protein>
    <submittedName>
        <fullName evidence="6">Beta-ketoacyl synthase</fullName>
    </submittedName>
</protein>
<dbReference type="RefSeq" id="WP_103058257.1">
    <property type="nucleotide sequence ID" value="NZ_BSOF01000028.1"/>
</dbReference>
<dbReference type="GO" id="GO:0004315">
    <property type="term" value="F:3-oxoacyl-[acyl-carrier-protein] synthase activity"/>
    <property type="evidence" value="ECO:0007669"/>
    <property type="project" value="TreeGrafter"/>
</dbReference>
<dbReference type="SUPFAM" id="SSF53901">
    <property type="entry name" value="Thiolase-like"/>
    <property type="match status" value="1"/>
</dbReference>
<dbReference type="EMBL" id="NWUO01000001">
    <property type="protein sequence ID" value="PNS13712.1"/>
    <property type="molecule type" value="Genomic_DNA"/>
</dbReference>
<sequence length="409" mass="44366">MDNAAIIAGYSLCLPFANTSDELIARLRQGKQVATSGWFASDSEAIKGGFKRNRRFARLQPGKESVLDQLARLIDNTLEQARLDKSCLAGENVRVYLTGQGPRVDAKAYKSFYDRNDLEDIKLTASVAQLQIANMSQDRLAQQLAQKYGLQYLPPNLNCASNSSLAAVHIGCQAIEKGTADLIMVISCSEIKTQDLWFLESQAMLESEVVQPFGEHSKSALVAEGQCVMLLESRRHRYARQMTAGVRLQSVYRQIGASRSNDAAYLATSLLRLMKSALLQAGVALANLCAIIPHGNGSEVSDKAEAQALALLLTNVSIPVLAYKGQMGYTATGSGVVDLIIAHYALTQRELIPARVNDAIITTLAPWLLNGGETIKHNQPHLLKVGVSLDGAIIAVVMSDDHQQESGNE</sequence>
<evidence type="ECO:0000256" key="3">
    <source>
        <dbReference type="ARBA" id="ARBA00022679"/>
    </source>
</evidence>
<keyword evidence="3 4" id="KW-0808">Transferase</keyword>
<dbReference type="OrthoDB" id="6452348at2"/>
<organism evidence="6 7">
    <name type="scientific">Mixta theicola</name>
    <dbReference type="NCBI Taxonomy" id="1458355"/>
    <lineage>
        <taxon>Bacteria</taxon>
        <taxon>Pseudomonadati</taxon>
        <taxon>Pseudomonadota</taxon>
        <taxon>Gammaproteobacteria</taxon>
        <taxon>Enterobacterales</taxon>
        <taxon>Erwiniaceae</taxon>
        <taxon>Mixta</taxon>
    </lineage>
</organism>
<dbReference type="InterPro" id="IPR000794">
    <property type="entry name" value="Beta-ketoacyl_synthase"/>
</dbReference>
<reference evidence="7" key="1">
    <citation type="submission" date="2017-09" db="EMBL/GenBank/DDBJ databases">
        <authorList>
            <person name="Palmer M."/>
            <person name="Steenkamp E.T."/>
            <person name="Coetzee M.P."/>
            <person name="Avontuur J.R."/>
            <person name="Van Zyl E."/>
            <person name="Chan W.-Y."/>
            <person name="Blom J."/>
            <person name="Venter S.N."/>
        </authorList>
    </citation>
    <scope>NUCLEOTIDE SEQUENCE [LARGE SCALE GENOMIC DNA]</scope>
    <source>
        <strain evidence="7">QC88-366</strain>
    </source>
</reference>
<dbReference type="GO" id="GO:0005829">
    <property type="term" value="C:cytosol"/>
    <property type="evidence" value="ECO:0007669"/>
    <property type="project" value="TreeGrafter"/>
</dbReference>
<dbReference type="PROSITE" id="PS52004">
    <property type="entry name" value="KS3_2"/>
    <property type="match status" value="1"/>
</dbReference>
<gene>
    <name evidence="6" type="ORF">COO59_01055</name>
</gene>
<dbReference type="GO" id="GO:0006633">
    <property type="term" value="P:fatty acid biosynthetic process"/>
    <property type="evidence" value="ECO:0007669"/>
    <property type="project" value="TreeGrafter"/>
</dbReference>
<name>A0A2K1QFA6_9GAMM</name>
<dbReference type="InterPro" id="IPR014031">
    <property type="entry name" value="Ketoacyl_synth_C"/>
</dbReference>
<dbReference type="Pfam" id="PF00109">
    <property type="entry name" value="ketoacyl-synt"/>
    <property type="match status" value="1"/>
</dbReference>
<dbReference type="Gene3D" id="3.40.47.10">
    <property type="match status" value="1"/>
</dbReference>
<evidence type="ECO:0000313" key="6">
    <source>
        <dbReference type="EMBL" id="PNS13712.1"/>
    </source>
</evidence>
<feature type="domain" description="Ketosynthase family 3 (KS3)" evidence="5">
    <location>
        <begin position="2"/>
        <end position="377"/>
    </location>
</feature>
<evidence type="ECO:0000313" key="7">
    <source>
        <dbReference type="Proteomes" id="UP000236345"/>
    </source>
</evidence>
<evidence type="ECO:0000256" key="4">
    <source>
        <dbReference type="RuleBase" id="RU003694"/>
    </source>
</evidence>
<comment type="pathway">
    <text evidence="1">Lipid metabolism; fatty acid biosynthesis.</text>
</comment>
<comment type="caution">
    <text evidence="6">The sequence shown here is derived from an EMBL/GenBank/DDBJ whole genome shotgun (WGS) entry which is preliminary data.</text>
</comment>
<evidence type="ECO:0000259" key="5">
    <source>
        <dbReference type="PROSITE" id="PS52004"/>
    </source>
</evidence>
<comment type="similarity">
    <text evidence="2 4">Belongs to the thiolase-like superfamily. Beta-ketoacyl-ACP synthases family.</text>
</comment>
<keyword evidence="7" id="KW-1185">Reference proteome</keyword>
<dbReference type="Pfam" id="PF02801">
    <property type="entry name" value="Ketoacyl-synt_C"/>
    <property type="match status" value="1"/>
</dbReference>
<dbReference type="SMART" id="SM00825">
    <property type="entry name" value="PKS_KS"/>
    <property type="match status" value="1"/>
</dbReference>
<accession>A0A2K1QFA6</accession>
<evidence type="ECO:0000256" key="1">
    <source>
        <dbReference type="ARBA" id="ARBA00005194"/>
    </source>
</evidence>
<evidence type="ECO:0000256" key="2">
    <source>
        <dbReference type="ARBA" id="ARBA00008467"/>
    </source>
</evidence>
<dbReference type="PANTHER" id="PTHR11712">
    <property type="entry name" value="POLYKETIDE SYNTHASE-RELATED"/>
    <property type="match status" value="1"/>
</dbReference>
<dbReference type="PANTHER" id="PTHR11712:SF336">
    <property type="entry name" value="3-OXOACYL-[ACYL-CARRIER-PROTEIN] SYNTHASE, MITOCHONDRIAL"/>
    <property type="match status" value="1"/>
</dbReference>